<keyword evidence="1" id="KW-0812">Transmembrane</keyword>
<proteinExistence type="predicted"/>
<feature type="transmembrane region" description="Helical" evidence="1">
    <location>
        <begin position="6"/>
        <end position="25"/>
    </location>
</feature>
<evidence type="ECO:0000313" key="3">
    <source>
        <dbReference type="Proteomes" id="UP000006852"/>
    </source>
</evidence>
<reference evidence="2 3" key="1">
    <citation type="journal article" date="2011" name="Stand. Genomic Sci.">
        <title>Complete genome sequence of Treponema succinifaciens type strain (6091).</title>
        <authorList>
            <person name="Han C."/>
            <person name="Gronow S."/>
            <person name="Teshima H."/>
            <person name="Lapidus A."/>
            <person name="Nolan M."/>
            <person name="Lucas S."/>
            <person name="Hammon N."/>
            <person name="Deshpande S."/>
            <person name="Cheng J.F."/>
            <person name="Zeytun A."/>
            <person name="Tapia R."/>
            <person name="Goodwin L."/>
            <person name="Pitluck S."/>
            <person name="Liolios K."/>
            <person name="Pagani I."/>
            <person name="Ivanova N."/>
            <person name="Mavromatis K."/>
            <person name="Mikhailova N."/>
            <person name="Huntemann M."/>
            <person name="Pati A."/>
            <person name="Chen A."/>
            <person name="Palaniappan K."/>
            <person name="Land M."/>
            <person name="Hauser L."/>
            <person name="Brambilla E.M."/>
            <person name="Rohde M."/>
            <person name="Goker M."/>
            <person name="Woyke T."/>
            <person name="Bristow J."/>
            <person name="Eisen J.A."/>
            <person name="Markowitz V."/>
            <person name="Hugenholtz P."/>
            <person name="Kyrpides N.C."/>
            <person name="Klenk H.P."/>
            <person name="Detter J.C."/>
        </authorList>
    </citation>
    <scope>NUCLEOTIDE SEQUENCE [LARGE SCALE GENOMIC DNA]</scope>
    <source>
        <strain evidence="3">ATCC 33096 / DSM 2489 / 6091</strain>
    </source>
</reference>
<dbReference type="eggNOG" id="ENOG5031CMK">
    <property type="taxonomic scope" value="Bacteria"/>
</dbReference>
<dbReference type="GeneID" id="302998506"/>
<dbReference type="OrthoDB" id="356715at2"/>
<evidence type="ECO:0000256" key="1">
    <source>
        <dbReference type="SAM" id="Phobius"/>
    </source>
</evidence>
<dbReference type="HOGENOM" id="CLU_587850_0_0_12"/>
<name>F2NS17_TRES6</name>
<dbReference type="EMBL" id="CP002631">
    <property type="protein sequence ID" value="AEB14253.1"/>
    <property type="molecule type" value="Genomic_DNA"/>
</dbReference>
<sequence length="464" mass="52307">MKPSKLKISFSIAAVCSVFVFLFAFRSIPVFRIWDSYKVVYADKSIPEEKVLSCLENAGCQNIISLGRQQIPLVSDFTPVLPDSYNEYLTSRLGYFFDYSKSFLLYYIPNGSGQQILKALENLSQKTGLQAGIDGIQRYPFAVPVVCVLVFFAFLYLSKNKVPFFFSSCFILLLSFSKPFYPVAAAVVLYMLSCYFAQRIWGRKKAFSVLKKNPYFIIPLAVSFLIALLSGWQEGFLVILCGLASCSALFLLGTFEAFMDSRNSFKTVKIFSAPQLPLMYPATAFHTFLCLAPLLVLLFCFVFASNFSFSSGKNVSLPVPVDSSSESSIPSLKDFYCWAWNVESFPYKNLNKNSGFENVQEGSVVSVPRFEEKNGRIFQADSIVMKFNSDFKNRIDKKVESLGYNAIEKLMLKQGENTSVAYSSRENISRRPDGFSASLILSCLFVPVFLLLLYVAKSNRRRSL</sequence>
<dbReference type="AlphaFoldDB" id="F2NS17"/>
<dbReference type="KEGG" id="tsu:Tresu_1346"/>
<dbReference type="Proteomes" id="UP000006852">
    <property type="component" value="Chromosome"/>
</dbReference>
<keyword evidence="1" id="KW-0472">Membrane</keyword>
<dbReference type="STRING" id="869209.Tresu_1346"/>
<dbReference type="RefSeq" id="WP_013701538.1">
    <property type="nucleotide sequence ID" value="NC_015385.1"/>
</dbReference>
<evidence type="ECO:0000313" key="2">
    <source>
        <dbReference type="EMBL" id="AEB14253.1"/>
    </source>
</evidence>
<protein>
    <submittedName>
        <fullName evidence="2">Uncharacterized protein</fullName>
    </submittedName>
</protein>
<organism evidence="2 3">
    <name type="scientific">Treponema succinifaciens (strain ATCC 33096 / DSM 2489 / 6091)</name>
    <dbReference type="NCBI Taxonomy" id="869209"/>
    <lineage>
        <taxon>Bacteria</taxon>
        <taxon>Pseudomonadati</taxon>
        <taxon>Spirochaetota</taxon>
        <taxon>Spirochaetia</taxon>
        <taxon>Spirochaetales</taxon>
        <taxon>Treponemataceae</taxon>
        <taxon>Treponema</taxon>
    </lineage>
</organism>
<reference evidence="3" key="2">
    <citation type="submission" date="2011-04" db="EMBL/GenBank/DDBJ databases">
        <title>The complete genome of chromosome of Treponema succinifaciens DSM 2489.</title>
        <authorList>
            <person name="Lucas S."/>
            <person name="Copeland A."/>
            <person name="Lapidus A."/>
            <person name="Bruce D."/>
            <person name="Goodwin L."/>
            <person name="Pitluck S."/>
            <person name="Peters L."/>
            <person name="Kyrpides N."/>
            <person name="Mavromatis K."/>
            <person name="Ivanova N."/>
            <person name="Ovchinnikova G."/>
            <person name="Teshima H."/>
            <person name="Detter J.C."/>
            <person name="Tapia R."/>
            <person name="Han C."/>
            <person name="Land M."/>
            <person name="Hauser L."/>
            <person name="Markowitz V."/>
            <person name="Cheng J.-F."/>
            <person name="Hugenholtz P."/>
            <person name="Woyke T."/>
            <person name="Wu D."/>
            <person name="Gronow S."/>
            <person name="Wellnitz S."/>
            <person name="Brambilla E."/>
            <person name="Klenk H.-P."/>
            <person name="Eisen J.A."/>
        </authorList>
    </citation>
    <scope>NUCLEOTIDE SEQUENCE [LARGE SCALE GENOMIC DNA]</scope>
    <source>
        <strain evidence="3">ATCC 33096 / DSM 2489 / 6091</strain>
    </source>
</reference>
<feature type="transmembrane region" description="Helical" evidence="1">
    <location>
        <begin position="236"/>
        <end position="258"/>
    </location>
</feature>
<keyword evidence="1" id="KW-1133">Transmembrane helix</keyword>
<feature type="transmembrane region" description="Helical" evidence="1">
    <location>
        <begin position="213"/>
        <end position="230"/>
    </location>
</feature>
<feature type="transmembrane region" description="Helical" evidence="1">
    <location>
        <begin position="435"/>
        <end position="456"/>
    </location>
</feature>
<feature type="transmembrane region" description="Helical" evidence="1">
    <location>
        <begin position="164"/>
        <end position="192"/>
    </location>
</feature>
<gene>
    <name evidence="2" type="ordered locus">Tresu_1346</name>
</gene>
<keyword evidence="3" id="KW-1185">Reference proteome</keyword>
<feature type="transmembrane region" description="Helical" evidence="1">
    <location>
        <begin position="139"/>
        <end position="158"/>
    </location>
</feature>
<feature type="transmembrane region" description="Helical" evidence="1">
    <location>
        <begin position="278"/>
        <end position="304"/>
    </location>
</feature>
<accession>F2NS17</accession>